<sequence>MALYLATWLQPWWPLAQYWLQQEHIIAEKCQQRIPMCQGRCFLADEIGKAASAQSASLEASSVQMAYPHLPAGQHAFRFFLSPYLHLPPQGNDWALPPPPCTLGIEHPPPFASHITCC</sequence>
<reference evidence="1 2" key="1">
    <citation type="submission" date="2019-08" db="EMBL/GenBank/DDBJ databases">
        <title>Genome of Phaeodactylibacter luteus.</title>
        <authorList>
            <person name="Bowman J.P."/>
        </authorList>
    </citation>
    <scope>NUCLEOTIDE SEQUENCE [LARGE SCALE GENOMIC DNA]</scope>
    <source>
        <strain evidence="1 2">KCTC 42180</strain>
    </source>
</reference>
<dbReference type="RefSeq" id="WP_147167177.1">
    <property type="nucleotide sequence ID" value="NZ_VOOR01000016.1"/>
</dbReference>
<name>A0A5C6RLW6_9BACT</name>
<accession>A0A5C6RLW6</accession>
<proteinExistence type="predicted"/>
<dbReference type="AlphaFoldDB" id="A0A5C6RLW6"/>
<organism evidence="1 2">
    <name type="scientific">Phaeodactylibacter luteus</name>
    <dbReference type="NCBI Taxonomy" id="1564516"/>
    <lineage>
        <taxon>Bacteria</taxon>
        <taxon>Pseudomonadati</taxon>
        <taxon>Bacteroidota</taxon>
        <taxon>Saprospiria</taxon>
        <taxon>Saprospirales</taxon>
        <taxon>Haliscomenobacteraceae</taxon>
        <taxon>Phaeodactylibacter</taxon>
    </lineage>
</organism>
<keyword evidence="2" id="KW-1185">Reference proteome</keyword>
<comment type="caution">
    <text evidence="1">The sequence shown here is derived from an EMBL/GenBank/DDBJ whole genome shotgun (WGS) entry which is preliminary data.</text>
</comment>
<evidence type="ECO:0000313" key="2">
    <source>
        <dbReference type="Proteomes" id="UP000321580"/>
    </source>
</evidence>
<dbReference type="EMBL" id="VOOR01000016">
    <property type="protein sequence ID" value="TXB63358.1"/>
    <property type="molecule type" value="Genomic_DNA"/>
</dbReference>
<evidence type="ECO:0000313" key="1">
    <source>
        <dbReference type="EMBL" id="TXB63358.1"/>
    </source>
</evidence>
<gene>
    <name evidence="1" type="ORF">FRY97_09295</name>
</gene>
<dbReference type="Proteomes" id="UP000321580">
    <property type="component" value="Unassembled WGS sequence"/>
</dbReference>
<protein>
    <submittedName>
        <fullName evidence="1">Uncharacterized protein</fullName>
    </submittedName>
</protein>